<feature type="domain" description="PiggyBac transposable element-derived protein" evidence="1">
    <location>
        <begin position="20"/>
        <end position="91"/>
    </location>
</feature>
<dbReference type="Pfam" id="PF13843">
    <property type="entry name" value="DDE_Tnp_1_7"/>
    <property type="match status" value="1"/>
</dbReference>
<dbReference type="AlphaFoldDB" id="A0A4C1SMF2"/>
<proteinExistence type="predicted"/>
<dbReference type="STRING" id="151549.A0A4C1SMF2"/>
<name>A0A4C1SMF2_EUMVA</name>
<evidence type="ECO:0000313" key="2">
    <source>
        <dbReference type="EMBL" id="GBP02398.1"/>
    </source>
</evidence>
<dbReference type="OrthoDB" id="10057240at2759"/>
<evidence type="ECO:0000313" key="3">
    <source>
        <dbReference type="Proteomes" id="UP000299102"/>
    </source>
</evidence>
<evidence type="ECO:0000259" key="1">
    <source>
        <dbReference type="Pfam" id="PF13843"/>
    </source>
</evidence>
<keyword evidence="3" id="KW-1185">Reference proteome</keyword>
<dbReference type="InterPro" id="IPR052638">
    <property type="entry name" value="PiggyBac_TE-derived"/>
</dbReference>
<gene>
    <name evidence="2" type="primary">CSB-PGBD3</name>
    <name evidence="2" type="ORF">EVAR_100368_1</name>
</gene>
<dbReference type="Proteomes" id="UP000299102">
    <property type="component" value="Unassembled WGS sequence"/>
</dbReference>
<organism evidence="2 3">
    <name type="scientific">Eumeta variegata</name>
    <name type="common">Bagworm moth</name>
    <name type="synonym">Eumeta japonica</name>
    <dbReference type="NCBI Taxonomy" id="151549"/>
    <lineage>
        <taxon>Eukaryota</taxon>
        <taxon>Metazoa</taxon>
        <taxon>Ecdysozoa</taxon>
        <taxon>Arthropoda</taxon>
        <taxon>Hexapoda</taxon>
        <taxon>Insecta</taxon>
        <taxon>Pterygota</taxon>
        <taxon>Neoptera</taxon>
        <taxon>Endopterygota</taxon>
        <taxon>Lepidoptera</taxon>
        <taxon>Glossata</taxon>
        <taxon>Ditrysia</taxon>
        <taxon>Tineoidea</taxon>
        <taxon>Psychidae</taxon>
        <taxon>Oiketicinae</taxon>
        <taxon>Eumeta</taxon>
    </lineage>
</organism>
<dbReference type="InterPro" id="IPR029526">
    <property type="entry name" value="PGBD"/>
</dbReference>
<dbReference type="EMBL" id="BGZK01003542">
    <property type="protein sequence ID" value="GBP02398.1"/>
    <property type="molecule type" value="Genomic_DNA"/>
</dbReference>
<dbReference type="GO" id="GO:0043565">
    <property type="term" value="F:sequence-specific DNA binding"/>
    <property type="evidence" value="ECO:0007669"/>
    <property type="project" value="TreeGrafter"/>
</dbReference>
<protein>
    <submittedName>
        <fullName evidence="2">Chimeric ERCC6-PGBD3 protein</fullName>
    </submittedName>
</protein>
<sequence>MQLCEDTHTLKELCQFGYMHEKLSVHESMVRYFGSHSSEQFIRGKPVRFGFKNWMLTSSGPGYLYQFDTYCGAKGIGPERSKLSLDSELCLIF</sequence>
<accession>A0A4C1SMF2</accession>
<dbReference type="PANTHER" id="PTHR47055">
    <property type="entry name" value="DDE_TNP_1_7 DOMAIN-CONTAINING PROTEIN"/>
    <property type="match status" value="1"/>
</dbReference>
<reference evidence="2 3" key="1">
    <citation type="journal article" date="2019" name="Commun. Biol.">
        <title>The bagworm genome reveals a unique fibroin gene that provides high tensile strength.</title>
        <authorList>
            <person name="Kono N."/>
            <person name="Nakamura H."/>
            <person name="Ohtoshi R."/>
            <person name="Tomita M."/>
            <person name="Numata K."/>
            <person name="Arakawa K."/>
        </authorList>
    </citation>
    <scope>NUCLEOTIDE SEQUENCE [LARGE SCALE GENOMIC DNA]</scope>
</reference>
<dbReference type="PANTHER" id="PTHR47055:SF3">
    <property type="entry name" value="PHORBOL-ESTER_DAG-TYPE DOMAIN-CONTAINING PROTEIN"/>
    <property type="match status" value="1"/>
</dbReference>
<comment type="caution">
    <text evidence="2">The sequence shown here is derived from an EMBL/GenBank/DDBJ whole genome shotgun (WGS) entry which is preliminary data.</text>
</comment>